<reference evidence="3 4" key="1">
    <citation type="submission" date="2018-10" db="EMBL/GenBank/DDBJ databases">
        <title>Complete genome sequence of Malassezia restricta CBS 7877.</title>
        <authorList>
            <person name="Morand S.C."/>
            <person name="Bertignac M."/>
            <person name="Iltis A."/>
            <person name="Kolder I."/>
            <person name="Pirovano W."/>
            <person name="Jourdain R."/>
            <person name="Clavaud C."/>
        </authorList>
    </citation>
    <scope>NUCLEOTIDE SEQUENCE [LARGE SCALE GENOMIC DNA]</scope>
    <source>
        <strain evidence="3 4">CBS 7877</strain>
    </source>
</reference>
<dbReference type="VEuPathDB" id="FungiDB:DNF11_1435"/>
<name>A0A3G2S328_MALR7</name>
<proteinExistence type="predicted"/>
<dbReference type="OrthoDB" id="1476984at2759"/>
<evidence type="ECO:0000313" key="4">
    <source>
        <dbReference type="Proteomes" id="UP000269793"/>
    </source>
</evidence>
<evidence type="ECO:0000256" key="1">
    <source>
        <dbReference type="SAM" id="MobiDB-lite"/>
    </source>
</evidence>
<dbReference type="Proteomes" id="UP000269793">
    <property type="component" value="Chromosome II"/>
</dbReference>
<evidence type="ECO:0000259" key="2">
    <source>
        <dbReference type="PROSITE" id="PS50800"/>
    </source>
</evidence>
<feature type="domain" description="SAP" evidence="2">
    <location>
        <begin position="38"/>
        <end position="72"/>
    </location>
</feature>
<dbReference type="EMBL" id="CP033149">
    <property type="protein sequence ID" value="AYO42385.1"/>
    <property type="molecule type" value="Genomic_DNA"/>
</dbReference>
<feature type="compositionally biased region" description="Gly residues" evidence="1">
    <location>
        <begin position="351"/>
        <end position="363"/>
    </location>
</feature>
<feature type="region of interest" description="Disordered" evidence="1">
    <location>
        <begin position="333"/>
        <end position="363"/>
    </location>
</feature>
<dbReference type="SMART" id="SM00513">
    <property type="entry name" value="SAP"/>
    <property type="match status" value="1"/>
</dbReference>
<gene>
    <name evidence="3" type="ORF">DNF11_1435</name>
</gene>
<dbReference type="InterPro" id="IPR036361">
    <property type="entry name" value="SAP_dom_sf"/>
</dbReference>
<sequence length="363" mass="38384">MWRVKHTISTPSLRALSRSTAAPSRSLVSTVLLTNEGYDTKQVTELRALLRQRGLTTSGRKAELVQRLKQSDMTRAGSTLASADKAPQSRAKKGRQAVQDLEEKQPSLPMEPGTVVSATAVRQGQGAGTSSSSPQAAQPQTGAVRGQPALTPEASTPTFDVQIPSEPLAEPEAQYIPSIKPLTDPTSHNYTDPTRESDLILPHVPRMYRVAQDADVAHIGGLAWSEKHGGPSSSRNVVLDVLSDALPTQAHKKLEQTWHTASHASSRALSSMASEVTRVVPIDPSVAPSTSHARPSARRPLNESESRGLWVLGGIVATGMAVGSWMSQDRPPRAAAAAAPHPAAQPPVYAHGGGIVGGGARRV</sequence>
<dbReference type="PROSITE" id="PS50800">
    <property type="entry name" value="SAP"/>
    <property type="match status" value="1"/>
</dbReference>
<dbReference type="Pfam" id="PF02037">
    <property type="entry name" value="SAP"/>
    <property type="match status" value="1"/>
</dbReference>
<feature type="compositionally biased region" description="Low complexity" evidence="1">
    <location>
        <begin position="333"/>
        <end position="350"/>
    </location>
</feature>
<evidence type="ECO:0000313" key="3">
    <source>
        <dbReference type="EMBL" id="AYO42385.1"/>
    </source>
</evidence>
<feature type="compositionally biased region" description="Low complexity" evidence="1">
    <location>
        <begin position="128"/>
        <end position="143"/>
    </location>
</feature>
<dbReference type="InterPro" id="IPR003034">
    <property type="entry name" value="SAP_dom"/>
</dbReference>
<accession>A0A3G2S328</accession>
<dbReference type="SUPFAM" id="SSF68906">
    <property type="entry name" value="SAP domain"/>
    <property type="match status" value="1"/>
</dbReference>
<organism evidence="3 4">
    <name type="scientific">Malassezia restricta (strain ATCC 96810 / NBRC 103918 / CBS 7877)</name>
    <name type="common">Seborrheic dermatitis infection agent</name>
    <dbReference type="NCBI Taxonomy" id="425264"/>
    <lineage>
        <taxon>Eukaryota</taxon>
        <taxon>Fungi</taxon>
        <taxon>Dikarya</taxon>
        <taxon>Basidiomycota</taxon>
        <taxon>Ustilaginomycotina</taxon>
        <taxon>Malasseziomycetes</taxon>
        <taxon>Malasseziales</taxon>
        <taxon>Malasseziaceae</taxon>
        <taxon>Malassezia</taxon>
    </lineage>
</organism>
<feature type="region of interest" description="Disordered" evidence="1">
    <location>
        <begin position="70"/>
        <end position="161"/>
    </location>
</feature>
<protein>
    <submittedName>
        <fullName evidence="3">SAP domain protein</fullName>
    </submittedName>
</protein>
<dbReference type="AlphaFoldDB" id="A0A3G2S328"/>
<keyword evidence="4" id="KW-1185">Reference proteome</keyword>
<feature type="region of interest" description="Disordered" evidence="1">
    <location>
        <begin position="283"/>
        <end position="304"/>
    </location>
</feature>
<dbReference type="Gene3D" id="1.10.720.30">
    <property type="entry name" value="SAP domain"/>
    <property type="match status" value="1"/>
</dbReference>